<protein>
    <recommendedName>
        <fullName evidence="4">DUF3617 domain-containing protein</fullName>
    </recommendedName>
</protein>
<dbReference type="STRING" id="44576.SAMN05421881_100952"/>
<dbReference type="Proteomes" id="UP000198640">
    <property type="component" value="Unassembled WGS sequence"/>
</dbReference>
<dbReference type="InterPro" id="IPR022061">
    <property type="entry name" value="DUF3617"/>
</dbReference>
<dbReference type="AlphaFoldDB" id="A0A1H3EWM0"/>
<evidence type="ECO:0000313" key="3">
    <source>
        <dbReference type="Proteomes" id="UP000198640"/>
    </source>
</evidence>
<accession>A0A1H3EWM0</accession>
<organism evidence="2 3">
    <name type="scientific">Nitrosomonas halophila</name>
    <dbReference type="NCBI Taxonomy" id="44576"/>
    <lineage>
        <taxon>Bacteria</taxon>
        <taxon>Pseudomonadati</taxon>
        <taxon>Pseudomonadota</taxon>
        <taxon>Betaproteobacteria</taxon>
        <taxon>Nitrosomonadales</taxon>
        <taxon>Nitrosomonadaceae</taxon>
        <taxon>Nitrosomonas</taxon>
    </lineage>
</organism>
<dbReference type="RefSeq" id="WP_245725081.1">
    <property type="nucleotide sequence ID" value="NZ_FNOY01000009.1"/>
</dbReference>
<keyword evidence="3" id="KW-1185">Reference proteome</keyword>
<dbReference type="Pfam" id="PF12276">
    <property type="entry name" value="DUF3617"/>
    <property type="match status" value="1"/>
</dbReference>
<evidence type="ECO:0008006" key="4">
    <source>
        <dbReference type="Google" id="ProtNLM"/>
    </source>
</evidence>
<dbReference type="EMBL" id="FNOY01000009">
    <property type="protein sequence ID" value="SDX82329.1"/>
    <property type="molecule type" value="Genomic_DNA"/>
</dbReference>
<feature type="signal peptide" evidence="1">
    <location>
        <begin position="1"/>
        <end position="18"/>
    </location>
</feature>
<name>A0A1H3EWM0_9PROT</name>
<evidence type="ECO:0000256" key="1">
    <source>
        <dbReference type="SAM" id="SignalP"/>
    </source>
</evidence>
<gene>
    <name evidence="2" type="ORF">SAMN05421881_100952</name>
</gene>
<feature type="chain" id="PRO_5011765144" description="DUF3617 domain-containing protein" evidence="1">
    <location>
        <begin position="19"/>
        <end position="171"/>
    </location>
</feature>
<proteinExistence type="predicted"/>
<sequence length="171" mass="18844">MYKSFVLLLGMVSSAAWAGSTIRAGLWEVTTKSDLLALVPHIPTEHMQQITNLARQYGLEMPEIRNGAATSTICITQDMAEQEMPVDLFENQFGCDVKHASKVGNRYQVVLVCNNVQFKGKGEAVVVFANPESFTGQAEFESMIQGNPVHTRAQSRGRWIGPDCTLAQPLQ</sequence>
<keyword evidence="1" id="KW-0732">Signal</keyword>
<evidence type="ECO:0000313" key="2">
    <source>
        <dbReference type="EMBL" id="SDX82329.1"/>
    </source>
</evidence>
<reference evidence="2 3" key="1">
    <citation type="submission" date="2016-10" db="EMBL/GenBank/DDBJ databases">
        <authorList>
            <person name="de Groot N.N."/>
        </authorList>
    </citation>
    <scope>NUCLEOTIDE SEQUENCE [LARGE SCALE GENOMIC DNA]</scope>
    <source>
        <strain evidence="2 3">Nm1</strain>
    </source>
</reference>